<gene>
    <name evidence="1" type="ORF">QBC47DRAFT_395918</name>
</gene>
<proteinExistence type="predicted"/>
<evidence type="ECO:0000313" key="1">
    <source>
        <dbReference type="EMBL" id="KAK1749370.1"/>
    </source>
</evidence>
<keyword evidence="2" id="KW-1185">Reference proteome</keyword>
<comment type="caution">
    <text evidence="1">The sequence shown here is derived from an EMBL/GenBank/DDBJ whole genome shotgun (WGS) entry which is preliminary data.</text>
</comment>
<organism evidence="1 2">
    <name type="scientific">Echria macrotheca</name>
    <dbReference type="NCBI Taxonomy" id="438768"/>
    <lineage>
        <taxon>Eukaryota</taxon>
        <taxon>Fungi</taxon>
        <taxon>Dikarya</taxon>
        <taxon>Ascomycota</taxon>
        <taxon>Pezizomycotina</taxon>
        <taxon>Sordariomycetes</taxon>
        <taxon>Sordariomycetidae</taxon>
        <taxon>Sordariales</taxon>
        <taxon>Schizotheciaceae</taxon>
        <taxon>Echria</taxon>
    </lineage>
</organism>
<reference evidence="1" key="1">
    <citation type="submission" date="2023-06" db="EMBL/GenBank/DDBJ databases">
        <title>Genome-scale phylogeny and comparative genomics of the fungal order Sordariales.</title>
        <authorList>
            <consortium name="Lawrence Berkeley National Laboratory"/>
            <person name="Hensen N."/>
            <person name="Bonometti L."/>
            <person name="Westerberg I."/>
            <person name="Brannstrom I.O."/>
            <person name="Guillou S."/>
            <person name="Cros-Aarteil S."/>
            <person name="Calhoun S."/>
            <person name="Haridas S."/>
            <person name="Kuo A."/>
            <person name="Mondo S."/>
            <person name="Pangilinan J."/>
            <person name="Riley R."/>
            <person name="Labutti K."/>
            <person name="Andreopoulos B."/>
            <person name="Lipzen A."/>
            <person name="Chen C."/>
            <person name="Yanf M."/>
            <person name="Daum C."/>
            <person name="Ng V."/>
            <person name="Clum A."/>
            <person name="Steindorff A."/>
            <person name="Ohm R."/>
            <person name="Martin F."/>
            <person name="Silar P."/>
            <person name="Natvig D."/>
            <person name="Lalanne C."/>
            <person name="Gautier V."/>
            <person name="Ament-Velasquez S.L."/>
            <person name="Kruys A."/>
            <person name="Hutchinson M.I."/>
            <person name="Powell A.J."/>
            <person name="Barry K."/>
            <person name="Miller A.N."/>
            <person name="Grigoriev I.V."/>
            <person name="Debuchy R."/>
            <person name="Gladieux P."/>
            <person name="Thoren M.H."/>
            <person name="Johannesson H."/>
        </authorList>
    </citation>
    <scope>NUCLEOTIDE SEQUENCE</scope>
    <source>
        <strain evidence="1">PSN4</strain>
    </source>
</reference>
<dbReference type="AlphaFoldDB" id="A0AAJ0F5N5"/>
<accession>A0AAJ0F5N5</accession>
<evidence type="ECO:0000313" key="2">
    <source>
        <dbReference type="Proteomes" id="UP001239445"/>
    </source>
</evidence>
<name>A0AAJ0F5N5_9PEZI</name>
<protein>
    <submittedName>
        <fullName evidence="1">Uncharacterized protein</fullName>
    </submittedName>
</protein>
<dbReference type="EMBL" id="MU839860">
    <property type="protein sequence ID" value="KAK1749370.1"/>
    <property type="molecule type" value="Genomic_DNA"/>
</dbReference>
<sequence>MSTSYRLAAAVHLLTISSAYGLALRLDVLSNISTKRYNTRDTPVPPGGRIYLAFHFSVLHLDHLGWVDRCGLGRTRYT</sequence>
<dbReference type="Proteomes" id="UP001239445">
    <property type="component" value="Unassembled WGS sequence"/>
</dbReference>